<evidence type="ECO:0000313" key="1">
    <source>
        <dbReference type="EMBL" id="RUS25620.1"/>
    </source>
</evidence>
<keyword evidence="2" id="KW-1185">Reference proteome</keyword>
<sequence>MVSSQPTKAANLTFRQPCFSSQLWTRQLDSEQWDAVMKEIMRVTKPGGWVELIECDVIPHSTGPMTSAFFAR</sequence>
<feature type="non-terminal residue" evidence="1">
    <location>
        <position position="72"/>
    </location>
</feature>
<evidence type="ECO:0000313" key="2">
    <source>
        <dbReference type="Proteomes" id="UP000274822"/>
    </source>
</evidence>
<accession>A0A433Q770</accession>
<dbReference type="EMBL" id="RBNJ01012496">
    <property type="protein sequence ID" value="RUS25620.1"/>
    <property type="molecule type" value="Genomic_DNA"/>
</dbReference>
<evidence type="ECO:0008006" key="3">
    <source>
        <dbReference type="Google" id="ProtNLM"/>
    </source>
</evidence>
<proteinExistence type="predicted"/>
<name>A0A433Q770_9FUNG</name>
<protein>
    <recommendedName>
        <fullName evidence="3">Methyltransferase type 11 domain-containing protein</fullName>
    </recommendedName>
</protein>
<gene>
    <name evidence="1" type="ORF">BC938DRAFT_471876</name>
</gene>
<dbReference type="Proteomes" id="UP000274822">
    <property type="component" value="Unassembled WGS sequence"/>
</dbReference>
<organism evidence="1 2">
    <name type="scientific">Jimgerdemannia flammicorona</name>
    <dbReference type="NCBI Taxonomy" id="994334"/>
    <lineage>
        <taxon>Eukaryota</taxon>
        <taxon>Fungi</taxon>
        <taxon>Fungi incertae sedis</taxon>
        <taxon>Mucoromycota</taxon>
        <taxon>Mucoromycotina</taxon>
        <taxon>Endogonomycetes</taxon>
        <taxon>Endogonales</taxon>
        <taxon>Endogonaceae</taxon>
        <taxon>Jimgerdemannia</taxon>
    </lineage>
</organism>
<reference evidence="1 2" key="1">
    <citation type="journal article" date="2018" name="New Phytol.">
        <title>Phylogenomics of Endogonaceae and evolution of mycorrhizas within Mucoromycota.</title>
        <authorList>
            <person name="Chang Y."/>
            <person name="Desiro A."/>
            <person name="Na H."/>
            <person name="Sandor L."/>
            <person name="Lipzen A."/>
            <person name="Clum A."/>
            <person name="Barry K."/>
            <person name="Grigoriev I.V."/>
            <person name="Martin F.M."/>
            <person name="Stajich J.E."/>
            <person name="Smith M.E."/>
            <person name="Bonito G."/>
            <person name="Spatafora J.W."/>
        </authorList>
    </citation>
    <scope>NUCLEOTIDE SEQUENCE [LARGE SCALE GENOMIC DNA]</scope>
    <source>
        <strain evidence="1 2">AD002</strain>
    </source>
</reference>
<comment type="caution">
    <text evidence="1">The sequence shown here is derived from an EMBL/GenBank/DDBJ whole genome shotgun (WGS) entry which is preliminary data.</text>
</comment>
<dbReference type="AlphaFoldDB" id="A0A433Q770"/>